<dbReference type="RefSeq" id="WP_232299496.1">
    <property type="nucleotide sequence ID" value="NZ_AVBG01000003.1"/>
</dbReference>
<dbReference type="FunFam" id="3.40.50.720:FF:000084">
    <property type="entry name" value="Short-chain dehydrogenase reductase"/>
    <property type="match status" value="1"/>
</dbReference>
<dbReference type="AlphaFoldDB" id="A0A0A2UUY4"/>
<dbReference type="PRINTS" id="PR00081">
    <property type="entry name" value="GDHRDH"/>
</dbReference>
<dbReference type="PROSITE" id="PS00061">
    <property type="entry name" value="ADH_SHORT"/>
    <property type="match status" value="1"/>
</dbReference>
<dbReference type="PRINTS" id="PR00080">
    <property type="entry name" value="SDRFAMILY"/>
</dbReference>
<dbReference type="STRING" id="1385513.N780_00610"/>
<accession>A0A0A2UUY4</accession>
<dbReference type="Pfam" id="PF13561">
    <property type="entry name" value="adh_short_C2"/>
    <property type="match status" value="1"/>
</dbReference>
<dbReference type="GO" id="GO:0006633">
    <property type="term" value="P:fatty acid biosynthetic process"/>
    <property type="evidence" value="ECO:0007669"/>
    <property type="project" value="TreeGrafter"/>
</dbReference>
<keyword evidence="4" id="KW-1185">Reference proteome</keyword>
<name>A0A0A2UUY4_9BACI</name>
<dbReference type="InterPro" id="IPR036291">
    <property type="entry name" value="NAD(P)-bd_dom_sf"/>
</dbReference>
<dbReference type="GO" id="GO:0016616">
    <property type="term" value="F:oxidoreductase activity, acting on the CH-OH group of donors, NAD or NADP as acceptor"/>
    <property type="evidence" value="ECO:0007669"/>
    <property type="project" value="TreeGrafter"/>
</dbReference>
<keyword evidence="2" id="KW-0560">Oxidoreductase</keyword>
<gene>
    <name evidence="3" type="ORF">N780_00610</name>
</gene>
<organism evidence="3 4">
    <name type="scientific">Pontibacillus chungwhensis BH030062</name>
    <dbReference type="NCBI Taxonomy" id="1385513"/>
    <lineage>
        <taxon>Bacteria</taxon>
        <taxon>Bacillati</taxon>
        <taxon>Bacillota</taxon>
        <taxon>Bacilli</taxon>
        <taxon>Bacillales</taxon>
        <taxon>Bacillaceae</taxon>
        <taxon>Pontibacillus</taxon>
    </lineage>
</organism>
<comment type="caution">
    <text evidence="3">The sequence shown here is derived from an EMBL/GenBank/DDBJ whole genome shotgun (WGS) entry which is preliminary data.</text>
</comment>
<dbReference type="SUPFAM" id="SSF51735">
    <property type="entry name" value="NAD(P)-binding Rossmann-fold domains"/>
    <property type="match status" value="1"/>
</dbReference>
<evidence type="ECO:0000313" key="3">
    <source>
        <dbReference type="EMBL" id="KGP92122.1"/>
    </source>
</evidence>
<dbReference type="Proteomes" id="UP000030153">
    <property type="component" value="Unassembled WGS sequence"/>
</dbReference>
<dbReference type="InterPro" id="IPR020904">
    <property type="entry name" value="Sc_DH/Rdtase_CS"/>
</dbReference>
<dbReference type="GO" id="GO:0048038">
    <property type="term" value="F:quinone binding"/>
    <property type="evidence" value="ECO:0007669"/>
    <property type="project" value="TreeGrafter"/>
</dbReference>
<comment type="similarity">
    <text evidence="1">Belongs to the short-chain dehydrogenases/reductases (SDR) family.</text>
</comment>
<sequence>MEYHFKKDTVIITGASHGIGKSLAHAYAKEDATVILMDNDKGNGEKLVNEICDTEGKAAFYFCDVRYESSVRSCFASILEDGYSPTILINNAGVSRFTNFFDMSLSEWDDVQSTNLRSVFLLSQVTATYWRDHGIHGRIVNMASTRAMMAEPHSEAYGASKGGILALTYTMAMSLGDYQIRVNAISPGWIQTTHYDELRDIDHNQHPSKRVGHPNDISKACFYLTDKDNTFVTGENLVVDGGMTRKMIYEH</sequence>
<dbReference type="PANTHER" id="PTHR42760:SF133">
    <property type="entry name" value="3-OXOACYL-[ACYL-CARRIER-PROTEIN] REDUCTASE"/>
    <property type="match status" value="1"/>
</dbReference>
<evidence type="ECO:0000256" key="1">
    <source>
        <dbReference type="ARBA" id="ARBA00006484"/>
    </source>
</evidence>
<proteinExistence type="inferred from homology"/>
<evidence type="ECO:0000313" key="4">
    <source>
        <dbReference type="Proteomes" id="UP000030153"/>
    </source>
</evidence>
<dbReference type="EMBL" id="AVBG01000003">
    <property type="protein sequence ID" value="KGP92122.1"/>
    <property type="molecule type" value="Genomic_DNA"/>
</dbReference>
<dbReference type="InterPro" id="IPR002347">
    <property type="entry name" value="SDR_fam"/>
</dbReference>
<dbReference type="GO" id="GO:0008206">
    <property type="term" value="P:bile acid metabolic process"/>
    <property type="evidence" value="ECO:0007669"/>
    <property type="project" value="UniProtKB-ARBA"/>
</dbReference>
<dbReference type="PANTHER" id="PTHR42760">
    <property type="entry name" value="SHORT-CHAIN DEHYDROGENASES/REDUCTASES FAMILY MEMBER"/>
    <property type="match status" value="1"/>
</dbReference>
<dbReference type="eggNOG" id="COG1028">
    <property type="taxonomic scope" value="Bacteria"/>
</dbReference>
<dbReference type="Gene3D" id="3.40.50.720">
    <property type="entry name" value="NAD(P)-binding Rossmann-like Domain"/>
    <property type="match status" value="1"/>
</dbReference>
<evidence type="ECO:0000256" key="2">
    <source>
        <dbReference type="ARBA" id="ARBA00023002"/>
    </source>
</evidence>
<reference evidence="3 4" key="1">
    <citation type="submission" date="2013-08" db="EMBL/GenBank/DDBJ databases">
        <title>Genome of Pontibacillus chungwhensis.</title>
        <authorList>
            <person name="Wang Q."/>
            <person name="Wang G."/>
        </authorList>
    </citation>
    <scope>NUCLEOTIDE SEQUENCE [LARGE SCALE GENOMIC DNA]</scope>
    <source>
        <strain evidence="3 4">BH030062</strain>
    </source>
</reference>
<protein>
    <submittedName>
        <fullName evidence="3">3-ketoacyl-ACP reductase</fullName>
    </submittedName>
</protein>